<keyword evidence="2" id="KW-1133">Transmembrane helix</keyword>
<reference evidence="3 4" key="2">
    <citation type="submission" date="2018-04" db="EMBL/GenBank/DDBJ databases">
        <title>Thauera lacus sp. nov., isolated from an saline lake in Inner Mongolia, China.</title>
        <authorList>
            <person name="Liang Q.-Y."/>
        </authorList>
    </citation>
    <scope>NUCLEOTIDE SEQUENCE [LARGE SCALE GENOMIC DNA]</scope>
    <source>
        <strain evidence="3 4">D20</strain>
    </source>
</reference>
<accession>A0A2T4IC15</accession>
<dbReference type="AlphaFoldDB" id="A0A2T4IC15"/>
<gene>
    <name evidence="3" type="ORF">C8261_15005</name>
</gene>
<keyword evidence="2" id="KW-0812">Transmembrane</keyword>
<feature type="coiled-coil region" evidence="1">
    <location>
        <begin position="65"/>
        <end position="100"/>
    </location>
</feature>
<feature type="transmembrane region" description="Helical" evidence="2">
    <location>
        <begin position="7"/>
        <end position="28"/>
    </location>
</feature>
<dbReference type="EMBL" id="PZKC01000014">
    <property type="protein sequence ID" value="PTD95324.1"/>
    <property type="molecule type" value="Genomic_DNA"/>
</dbReference>
<evidence type="ECO:0000313" key="4">
    <source>
        <dbReference type="Proteomes" id="UP000241193"/>
    </source>
</evidence>
<sequence length="102" mass="11296">MDFDEHPLYLPMLAVRALVAASLLWIAFSSVSFAAMVVLAAGAAGAGFLADRGIAAYIRLDIRSRERAERQRLIAERKAREAAEKARQAEERARRLAEARAR</sequence>
<feature type="transmembrane region" description="Helical" evidence="2">
    <location>
        <begin position="34"/>
        <end position="58"/>
    </location>
</feature>
<proteinExistence type="predicted"/>
<evidence type="ECO:0000256" key="2">
    <source>
        <dbReference type="SAM" id="Phobius"/>
    </source>
</evidence>
<reference evidence="3 4" key="1">
    <citation type="submission" date="2018-03" db="EMBL/GenBank/DDBJ databases">
        <authorList>
            <person name="Keele B.F."/>
        </authorList>
    </citation>
    <scope>NUCLEOTIDE SEQUENCE [LARGE SCALE GENOMIC DNA]</scope>
    <source>
        <strain evidence="3 4">D20</strain>
    </source>
</reference>
<name>A0A2T4IC15_9RHOO</name>
<keyword evidence="4" id="KW-1185">Reference proteome</keyword>
<organism evidence="3 4">
    <name type="scientific">Pseudothauera lacus</name>
    <dbReference type="NCBI Taxonomy" id="2136175"/>
    <lineage>
        <taxon>Bacteria</taxon>
        <taxon>Pseudomonadati</taxon>
        <taxon>Pseudomonadota</taxon>
        <taxon>Betaproteobacteria</taxon>
        <taxon>Rhodocyclales</taxon>
        <taxon>Zoogloeaceae</taxon>
        <taxon>Pseudothauera</taxon>
    </lineage>
</organism>
<keyword evidence="2" id="KW-0472">Membrane</keyword>
<evidence type="ECO:0000256" key="1">
    <source>
        <dbReference type="SAM" id="Coils"/>
    </source>
</evidence>
<comment type="caution">
    <text evidence="3">The sequence shown here is derived from an EMBL/GenBank/DDBJ whole genome shotgun (WGS) entry which is preliminary data.</text>
</comment>
<dbReference type="RefSeq" id="WP_107494542.1">
    <property type="nucleotide sequence ID" value="NZ_PZKC01000014.1"/>
</dbReference>
<protein>
    <submittedName>
        <fullName evidence="3">Uncharacterized protein</fullName>
    </submittedName>
</protein>
<dbReference type="Proteomes" id="UP000241193">
    <property type="component" value="Unassembled WGS sequence"/>
</dbReference>
<keyword evidence="1" id="KW-0175">Coiled coil</keyword>
<evidence type="ECO:0000313" key="3">
    <source>
        <dbReference type="EMBL" id="PTD95324.1"/>
    </source>
</evidence>